<evidence type="ECO:0000256" key="3">
    <source>
        <dbReference type="ARBA" id="ARBA00022448"/>
    </source>
</evidence>
<feature type="transmembrane region" description="Helical" evidence="9">
    <location>
        <begin position="174"/>
        <end position="199"/>
    </location>
</feature>
<accession>A0ABP8ES23</accession>
<dbReference type="Pfam" id="PF01594">
    <property type="entry name" value="AI-2E_transport"/>
    <property type="match status" value="1"/>
</dbReference>
<comment type="caution">
    <text evidence="10">The sequence shown here is derived from an EMBL/GenBank/DDBJ whole genome shotgun (WGS) entry which is preliminary data.</text>
</comment>
<dbReference type="InterPro" id="IPR002549">
    <property type="entry name" value="AI-2E-like"/>
</dbReference>
<evidence type="ECO:0000313" key="11">
    <source>
        <dbReference type="Proteomes" id="UP001499841"/>
    </source>
</evidence>
<keyword evidence="5 9" id="KW-0812">Transmembrane</keyword>
<keyword evidence="4" id="KW-1003">Cell membrane</keyword>
<keyword evidence="7 9" id="KW-0472">Membrane</keyword>
<dbReference type="PANTHER" id="PTHR21716:SF53">
    <property type="entry name" value="PERMEASE PERM-RELATED"/>
    <property type="match status" value="1"/>
</dbReference>
<feature type="transmembrane region" description="Helical" evidence="9">
    <location>
        <begin position="39"/>
        <end position="60"/>
    </location>
</feature>
<evidence type="ECO:0000256" key="1">
    <source>
        <dbReference type="ARBA" id="ARBA00004651"/>
    </source>
</evidence>
<keyword evidence="3" id="KW-0813">Transport</keyword>
<evidence type="ECO:0000256" key="2">
    <source>
        <dbReference type="ARBA" id="ARBA00009773"/>
    </source>
</evidence>
<evidence type="ECO:0000256" key="5">
    <source>
        <dbReference type="ARBA" id="ARBA00022692"/>
    </source>
</evidence>
<evidence type="ECO:0000313" key="10">
    <source>
        <dbReference type="EMBL" id="GAA4286543.1"/>
    </source>
</evidence>
<evidence type="ECO:0000256" key="4">
    <source>
        <dbReference type="ARBA" id="ARBA00022475"/>
    </source>
</evidence>
<feature type="transmembrane region" description="Helical" evidence="9">
    <location>
        <begin position="234"/>
        <end position="259"/>
    </location>
</feature>
<gene>
    <name evidence="10" type="ORF">GCM10022262_09020</name>
</gene>
<protein>
    <submittedName>
        <fullName evidence="10">AI-2E family transporter</fullName>
    </submittedName>
</protein>
<evidence type="ECO:0000256" key="6">
    <source>
        <dbReference type="ARBA" id="ARBA00022989"/>
    </source>
</evidence>
<comment type="subcellular location">
    <subcellularLocation>
        <location evidence="1">Cell membrane</location>
        <topology evidence="1">Multi-pass membrane protein</topology>
    </subcellularLocation>
</comment>
<feature type="region of interest" description="Disordered" evidence="8">
    <location>
        <begin position="1"/>
        <end position="30"/>
    </location>
</feature>
<proteinExistence type="inferred from homology"/>
<evidence type="ECO:0000256" key="8">
    <source>
        <dbReference type="SAM" id="MobiDB-lite"/>
    </source>
</evidence>
<feature type="transmembrane region" description="Helical" evidence="9">
    <location>
        <begin position="96"/>
        <end position="117"/>
    </location>
</feature>
<evidence type="ECO:0000256" key="7">
    <source>
        <dbReference type="ARBA" id="ARBA00023136"/>
    </source>
</evidence>
<comment type="similarity">
    <text evidence="2">Belongs to the autoinducer-2 exporter (AI-2E) (TC 2.A.86) family.</text>
</comment>
<feature type="transmembrane region" description="Helical" evidence="9">
    <location>
        <begin position="333"/>
        <end position="364"/>
    </location>
</feature>
<feature type="transmembrane region" description="Helical" evidence="9">
    <location>
        <begin position="66"/>
        <end position="84"/>
    </location>
</feature>
<keyword evidence="6 9" id="KW-1133">Transmembrane helix</keyword>
<keyword evidence="11" id="KW-1185">Reference proteome</keyword>
<reference evidence="11" key="1">
    <citation type="journal article" date="2019" name="Int. J. Syst. Evol. Microbiol.">
        <title>The Global Catalogue of Microorganisms (GCM) 10K type strain sequencing project: providing services to taxonomists for standard genome sequencing and annotation.</title>
        <authorList>
            <consortium name="The Broad Institute Genomics Platform"/>
            <consortium name="The Broad Institute Genome Sequencing Center for Infectious Disease"/>
            <person name="Wu L."/>
            <person name="Ma J."/>
        </authorList>
    </citation>
    <scope>NUCLEOTIDE SEQUENCE [LARGE SCALE GENOMIC DNA]</scope>
    <source>
        <strain evidence="11">JCM 17459</strain>
    </source>
</reference>
<dbReference type="Proteomes" id="UP001499841">
    <property type="component" value="Unassembled WGS sequence"/>
</dbReference>
<feature type="transmembrane region" description="Helical" evidence="9">
    <location>
        <begin position="296"/>
        <end position="313"/>
    </location>
</feature>
<feature type="transmembrane region" description="Helical" evidence="9">
    <location>
        <begin position="265"/>
        <end position="289"/>
    </location>
</feature>
<name>A0ABP8ES23_9MICO</name>
<dbReference type="EMBL" id="BAABBA010000003">
    <property type="protein sequence ID" value="GAA4286543.1"/>
    <property type="molecule type" value="Genomic_DNA"/>
</dbReference>
<sequence>MRVARPDDAGAALPPSAAVPPDGRPRARRSPWADSLGRAAIRSAQVLLILAVLTCAVLALRQLKLLVIPLLIAIILAAALSPAVRFLRRKGWPNALATWTTLIAGVGGLSVVLWLVGREIRDESDELVQGATEGLDELQAYLTEGPLGITDEQISAARQAVIDFLTSDQVQGGAVAGATAAFEVVAGLLLGLVVLFFLLKDGRQIFSFLVRPLDRPTQERTWRMGRRSVDVLGGYVRGTAIVATVDAVVIGVALLIIGVPLVLPLVTIVFLGAFIPLIGATLAGVLAALIALVANGPVAALIVVAVVVAVNQLEGDFLAPVVIGRTLSLHPLVILFALTAGTILAGVVGALLSVPITAVVWAAVKEWWATSPRRAAETEQVGVG</sequence>
<organism evidence="10 11">
    <name type="scientific">Georgenia daeguensis</name>
    <dbReference type="NCBI Taxonomy" id="908355"/>
    <lineage>
        <taxon>Bacteria</taxon>
        <taxon>Bacillati</taxon>
        <taxon>Actinomycetota</taxon>
        <taxon>Actinomycetes</taxon>
        <taxon>Micrococcales</taxon>
        <taxon>Bogoriellaceae</taxon>
        <taxon>Georgenia</taxon>
    </lineage>
</organism>
<evidence type="ECO:0000256" key="9">
    <source>
        <dbReference type="SAM" id="Phobius"/>
    </source>
</evidence>
<dbReference type="PANTHER" id="PTHR21716">
    <property type="entry name" value="TRANSMEMBRANE PROTEIN"/>
    <property type="match status" value="1"/>
</dbReference>